<evidence type="ECO:0000313" key="4">
    <source>
        <dbReference type="Proteomes" id="UP000278440"/>
    </source>
</evidence>
<protein>
    <recommendedName>
        <fullName evidence="1">Methylglyoxal synthase</fullName>
        <shortName evidence="1">MGS</shortName>
        <ecNumber evidence="1">4.2.3.3</ecNumber>
    </recommendedName>
</protein>
<dbReference type="PROSITE" id="PS51855">
    <property type="entry name" value="MGS"/>
    <property type="match status" value="1"/>
</dbReference>
<name>A0A495XZZ0_9MICO</name>
<reference evidence="3 4" key="1">
    <citation type="submission" date="2018-10" db="EMBL/GenBank/DDBJ databases">
        <title>Sequencing the genomes of 1000 actinobacteria strains.</title>
        <authorList>
            <person name="Klenk H.-P."/>
        </authorList>
    </citation>
    <scope>NUCLEOTIDE SEQUENCE [LARGE SCALE GENOMIC DNA]</scope>
    <source>
        <strain evidence="3 4">DSM 44267</strain>
    </source>
</reference>
<comment type="caution">
    <text evidence="3">The sequence shown here is derived from an EMBL/GenBank/DDBJ whole genome shotgun (WGS) entry which is preliminary data.</text>
</comment>
<feature type="domain" description="MGS-like" evidence="2">
    <location>
        <begin position="4"/>
        <end position="157"/>
    </location>
</feature>
<dbReference type="Proteomes" id="UP000278440">
    <property type="component" value="Unassembled WGS sequence"/>
</dbReference>
<evidence type="ECO:0000313" key="3">
    <source>
        <dbReference type="EMBL" id="RKT79867.1"/>
    </source>
</evidence>
<feature type="binding site" evidence="1">
    <location>
        <begin position="64"/>
        <end position="65"/>
    </location>
    <ligand>
        <name>substrate</name>
    </ligand>
</feature>
<dbReference type="NCBIfam" id="NF003559">
    <property type="entry name" value="PRK05234.1"/>
    <property type="match status" value="1"/>
</dbReference>
<dbReference type="SUPFAM" id="SSF52335">
    <property type="entry name" value="Methylglyoxal synthase-like"/>
    <property type="match status" value="1"/>
</dbReference>
<dbReference type="PROSITE" id="PS01335">
    <property type="entry name" value="METHYLGLYOXAL_SYNTH"/>
    <property type="match status" value="1"/>
</dbReference>
<dbReference type="InterPro" id="IPR004363">
    <property type="entry name" value="Methylgl_synth"/>
</dbReference>
<feature type="binding site" evidence="1">
    <location>
        <position position="97"/>
    </location>
    <ligand>
        <name>substrate</name>
    </ligand>
</feature>
<dbReference type="HAMAP" id="MF_00549">
    <property type="entry name" value="Methylglyoxal_synth"/>
    <property type="match status" value="1"/>
</dbReference>
<feature type="binding site" evidence="1">
    <location>
        <position position="18"/>
    </location>
    <ligand>
        <name>substrate</name>
    </ligand>
</feature>
<evidence type="ECO:0000259" key="2">
    <source>
        <dbReference type="PROSITE" id="PS51855"/>
    </source>
</evidence>
<feature type="binding site" evidence="1">
    <location>
        <position position="22"/>
    </location>
    <ligand>
        <name>substrate</name>
    </ligand>
</feature>
<dbReference type="CDD" id="cd01422">
    <property type="entry name" value="MGS"/>
    <property type="match status" value="1"/>
</dbReference>
<comment type="catalytic activity">
    <reaction evidence="1">
        <text>dihydroxyacetone phosphate = methylglyoxal + phosphate</text>
        <dbReference type="Rhea" id="RHEA:17937"/>
        <dbReference type="ChEBI" id="CHEBI:17158"/>
        <dbReference type="ChEBI" id="CHEBI:43474"/>
        <dbReference type="ChEBI" id="CHEBI:57642"/>
        <dbReference type="EC" id="4.2.3.3"/>
    </reaction>
</comment>
<evidence type="ECO:0000256" key="1">
    <source>
        <dbReference type="HAMAP-Rule" id="MF_00549"/>
    </source>
</evidence>
<sequence length="157" mass="17474">MTDFIAPLIRRHIALVAHDNKKVELLRWAEFNAEHLRHHRLSATGTTGTMLEFELGLPVHRFLSGPLGGDQQIGAKIAEGDIDVLIFFWDPLEPQPHDTDVKALLRLATLWNVPVATNLATADMMISSPLMTGRYLPVRPMVDRPSTGEEYQASAIA</sequence>
<dbReference type="GO" id="GO:0005829">
    <property type="term" value="C:cytosol"/>
    <property type="evidence" value="ECO:0007669"/>
    <property type="project" value="TreeGrafter"/>
</dbReference>
<dbReference type="InterPro" id="IPR036914">
    <property type="entry name" value="MGS-like_dom_sf"/>
</dbReference>
<dbReference type="GO" id="GO:0008929">
    <property type="term" value="F:methylglyoxal synthase activity"/>
    <property type="evidence" value="ECO:0007669"/>
    <property type="project" value="UniProtKB-UniRule"/>
</dbReference>
<dbReference type="InterPro" id="IPR018148">
    <property type="entry name" value="Methylglyoxal_synth_AS"/>
</dbReference>
<comment type="function">
    <text evidence="1">Catalyzes the formation of methylglyoxal from dihydroxyacetone phosphate.</text>
</comment>
<dbReference type="SMART" id="SM00851">
    <property type="entry name" value="MGS"/>
    <property type="match status" value="1"/>
</dbReference>
<dbReference type="PANTHER" id="PTHR30492">
    <property type="entry name" value="METHYLGLYOXAL SYNTHASE"/>
    <property type="match status" value="1"/>
</dbReference>
<dbReference type="NCBIfam" id="TIGR00160">
    <property type="entry name" value="MGSA"/>
    <property type="match status" value="1"/>
</dbReference>
<dbReference type="PANTHER" id="PTHR30492:SF0">
    <property type="entry name" value="METHYLGLYOXAL SYNTHASE"/>
    <property type="match status" value="1"/>
</dbReference>
<dbReference type="RefSeq" id="WP_121034685.1">
    <property type="nucleotide sequence ID" value="NZ_RBXT01000001.1"/>
</dbReference>
<keyword evidence="4" id="KW-1185">Reference proteome</keyword>
<comment type="similarity">
    <text evidence="1">Belongs to the methylglyoxal synthase family.</text>
</comment>
<accession>A0A495XZZ0</accession>
<feature type="active site" description="Proton donor/acceptor" evidence="1">
    <location>
        <position position="70"/>
    </location>
</feature>
<organism evidence="3 4">
    <name type="scientific">Terracoccus luteus</name>
    <dbReference type="NCBI Taxonomy" id="53356"/>
    <lineage>
        <taxon>Bacteria</taxon>
        <taxon>Bacillati</taxon>
        <taxon>Actinomycetota</taxon>
        <taxon>Actinomycetes</taxon>
        <taxon>Micrococcales</taxon>
        <taxon>Intrasporangiaceae</taxon>
        <taxon>Terracoccus</taxon>
    </lineage>
</organism>
<dbReference type="GO" id="GO:0019242">
    <property type="term" value="P:methylglyoxal biosynthetic process"/>
    <property type="evidence" value="ECO:0007669"/>
    <property type="project" value="UniProtKB-UniRule"/>
</dbReference>
<gene>
    <name evidence="1" type="primary">mgsA</name>
    <name evidence="3" type="ORF">DFJ68_3345</name>
</gene>
<dbReference type="InterPro" id="IPR011607">
    <property type="entry name" value="MGS-like_dom"/>
</dbReference>
<dbReference type="EMBL" id="RBXT01000001">
    <property type="protein sequence ID" value="RKT79867.1"/>
    <property type="molecule type" value="Genomic_DNA"/>
</dbReference>
<dbReference type="Gene3D" id="3.40.50.1380">
    <property type="entry name" value="Methylglyoxal synthase-like domain"/>
    <property type="match status" value="1"/>
</dbReference>
<dbReference type="EC" id="4.2.3.3" evidence="1"/>
<feature type="binding site" evidence="1">
    <location>
        <begin position="44"/>
        <end position="47"/>
    </location>
    <ligand>
        <name>substrate</name>
    </ligand>
</feature>
<dbReference type="AlphaFoldDB" id="A0A495XZZ0"/>
<keyword evidence="1" id="KW-0456">Lyase</keyword>
<proteinExistence type="inferred from homology"/>
<dbReference type="Pfam" id="PF02142">
    <property type="entry name" value="MGS"/>
    <property type="match status" value="1"/>
</dbReference>
<dbReference type="OrthoDB" id="9787147at2"/>